<proteinExistence type="predicted"/>
<accession>A0A8H9GML2</accession>
<gene>
    <name evidence="1" type="ORF">GCM10010102_38600</name>
</gene>
<dbReference type="Proteomes" id="UP000655589">
    <property type="component" value="Unassembled WGS sequence"/>
</dbReference>
<protein>
    <submittedName>
        <fullName evidence="1">Uncharacterized protein</fullName>
    </submittedName>
</protein>
<reference evidence="1" key="1">
    <citation type="journal article" date="2014" name="Int. J. Syst. Evol. Microbiol.">
        <title>Complete genome sequence of Corynebacterium casei LMG S-19264T (=DSM 44701T), isolated from a smear-ripened cheese.</title>
        <authorList>
            <consortium name="US DOE Joint Genome Institute (JGI-PGF)"/>
            <person name="Walter F."/>
            <person name="Albersmeier A."/>
            <person name="Kalinowski J."/>
            <person name="Ruckert C."/>
        </authorList>
    </citation>
    <scope>NUCLEOTIDE SEQUENCE</scope>
    <source>
        <strain evidence="1">JCM 3051</strain>
    </source>
</reference>
<evidence type="ECO:0000313" key="1">
    <source>
        <dbReference type="EMBL" id="GGM39251.1"/>
    </source>
</evidence>
<reference evidence="1" key="2">
    <citation type="submission" date="2020-09" db="EMBL/GenBank/DDBJ databases">
        <authorList>
            <person name="Sun Q."/>
            <person name="Ohkuma M."/>
        </authorList>
    </citation>
    <scope>NUCLEOTIDE SEQUENCE</scope>
    <source>
        <strain evidence="1">JCM 3051</strain>
    </source>
</reference>
<name>A0A8H9GML2_9MICO</name>
<comment type="caution">
    <text evidence="1">The sequence shown here is derived from an EMBL/GenBank/DDBJ whole genome shotgun (WGS) entry which is preliminary data.</text>
</comment>
<sequence>MDVGSDEGWFVAVVGLAGDLGGVAESVAEKVDGVALEAESDVGVHGGGTRPTPARR</sequence>
<dbReference type="AlphaFoldDB" id="A0A8H9GML2"/>
<keyword evidence="2" id="KW-1185">Reference proteome</keyword>
<organism evidence="1 2">
    <name type="scientific">Promicromonospora citrea</name>
    <dbReference type="NCBI Taxonomy" id="43677"/>
    <lineage>
        <taxon>Bacteria</taxon>
        <taxon>Bacillati</taxon>
        <taxon>Actinomycetota</taxon>
        <taxon>Actinomycetes</taxon>
        <taxon>Micrococcales</taxon>
        <taxon>Promicromonosporaceae</taxon>
        <taxon>Promicromonospora</taxon>
    </lineage>
</organism>
<dbReference type="EMBL" id="BMPT01000020">
    <property type="protein sequence ID" value="GGM39251.1"/>
    <property type="molecule type" value="Genomic_DNA"/>
</dbReference>
<evidence type="ECO:0000313" key="2">
    <source>
        <dbReference type="Proteomes" id="UP000655589"/>
    </source>
</evidence>